<keyword evidence="4" id="KW-0456">Lyase</keyword>
<dbReference type="PRINTS" id="PR01182">
    <property type="entry name" value="ORNDCRBXLASE"/>
</dbReference>
<dbReference type="AlphaFoldDB" id="A0A6P3W7P7"/>
<dbReference type="GO" id="GO:0042978">
    <property type="term" value="F:ornithine decarboxylase activator activity"/>
    <property type="evidence" value="ECO:0007669"/>
    <property type="project" value="TreeGrafter"/>
</dbReference>
<dbReference type="InterPro" id="IPR009006">
    <property type="entry name" value="Ala_racemase/Decarboxylase_C"/>
</dbReference>
<dbReference type="Proteomes" id="UP000515152">
    <property type="component" value="Chromosome 19"/>
</dbReference>
<dbReference type="SUPFAM" id="SSF51419">
    <property type="entry name" value="PLP-binding barrel"/>
    <property type="match status" value="1"/>
</dbReference>
<evidence type="ECO:0000256" key="5">
    <source>
        <dbReference type="ARBA" id="ARBA00037173"/>
    </source>
</evidence>
<evidence type="ECO:0000256" key="2">
    <source>
        <dbReference type="ARBA" id="ARBA00008872"/>
    </source>
</evidence>
<dbReference type="GO" id="GO:0042177">
    <property type="term" value="P:negative regulation of protein catabolic process"/>
    <property type="evidence" value="ECO:0007669"/>
    <property type="project" value="TreeGrafter"/>
</dbReference>
<name>A0A6P3W7P7_CLUHA</name>
<dbReference type="RefSeq" id="XP_012691543.1">
    <property type="nucleotide sequence ID" value="XM_012836089.3"/>
</dbReference>
<dbReference type="PANTHER" id="PTHR11482:SF7">
    <property type="entry name" value="ANTIZYME INHIBITOR 1"/>
    <property type="match status" value="1"/>
</dbReference>
<dbReference type="GeneID" id="105907719"/>
<dbReference type="Gene3D" id="2.40.37.10">
    <property type="entry name" value="Lyase, Ornithine Decarboxylase, Chain A, domain 1"/>
    <property type="match status" value="1"/>
</dbReference>
<keyword evidence="3" id="KW-0663">Pyridoxal phosphate</keyword>
<dbReference type="PRINTS" id="PR01179">
    <property type="entry name" value="ODADCRBXLASE"/>
</dbReference>
<dbReference type="OrthoDB" id="5034579at2759"/>
<dbReference type="InterPro" id="IPR029066">
    <property type="entry name" value="PLP-binding_barrel"/>
</dbReference>
<dbReference type="PROSITE" id="PS00879">
    <property type="entry name" value="ODR_DC_2_2"/>
    <property type="match status" value="1"/>
</dbReference>
<comment type="similarity">
    <text evidence="2">Belongs to the Orn/Lys/Arg decarboxylase class-II family.</text>
</comment>
<evidence type="ECO:0000313" key="7">
    <source>
        <dbReference type="Proteomes" id="UP000515152"/>
    </source>
</evidence>
<dbReference type="GO" id="GO:0005737">
    <property type="term" value="C:cytoplasm"/>
    <property type="evidence" value="ECO:0007669"/>
    <property type="project" value="TreeGrafter"/>
</dbReference>
<organism evidence="7 8">
    <name type="scientific">Clupea harengus</name>
    <name type="common">Atlantic herring</name>
    <dbReference type="NCBI Taxonomy" id="7950"/>
    <lineage>
        <taxon>Eukaryota</taxon>
        <taxon>Metazoa</taxon>
        <taxon>Chordata</taxon>
        <taxon>Craniata</taxon>
        <taxon>Vertebrata</taxon>
        <taxon>Euteleostomi</taxon>
        <taxon>Actinopterygii</taxon>
        <taxon>Neopterygii</taxon>
        <taxon>Teleostei</taxon>
        <taxon>Clupei</taxon>
        <taxon>Clupeiformes</taxon>
        <taxon>Clupeoidei</taxon>
        <taxon>Clupeidae</taxon>
        <taxon>Clupea</taxon>
    </lineage>
</organism>
<dbReference type="SUPFAM" id="SSF50621">
    <property type="entry name" value="Alanine racemase C-terminal domain-like"/>
    <property type="match status" value="1"/>
</dbReference>
<dbReference type="InterPro" id="IPR000183">
    <property type="entry name" value="Orn/DAP/Arg_de-COase"/>
</dbReference>
<evidence type="ECO:0000259" key="6">
    <source>
        <dbReference type="Pfam" id="PF02784"/>
    </source>
</evidence>
<accession>A0A6P3W7P7</accession>
<dbReference type="InterPro" id="IPR022644">
    <property type="entry name" value="De-COase2_N"/>
</dbReference>
<dbReference type="CTD" id="317764"/>
<evidence type="ECO:0000256" key="3">
    <source>
        <dbReference type="ARBA" id="ARBA00022898"/>
    </source>
</evidence>
<keyword evidence="7" id="KW-1185">Reference proteome</keyword>
<gene>
    <name evidence="8" type="primary">azin1b</name>
</gene>
<reference evidence="8" key="1">
    <citation type="submission" date="2025-08" db="UniProtKB">
        <authorList>
            <consortium name="RefSeq"/>
        </authorList>
    </citation>
    <scope>IDENTIFICATION</scope>
</reference>
<dbReference type="Gene3D" id="3.20.20.10">
    <property type="entry name" value="Alanine racemase"/>
    <property type="match status" value="1"/>
</dbReference>
<evidence type="ECO:0000313" key="8">
    <source>
        <dbReference type="RefSeq" id="XP_012691543.1"/>
    </source>
</evidence>
<dbReference type="PANTHER" id="PTHR11482">
    <property type="entry name" value="ARGININE/DIAMINOPIMELATE/ORNITHINE DECARBOXYLASE"/>
    <property type="match status" value="1"/>
</dbReference>
<dbReference type="KEGG" id="char:105907719"/>
<comment type="function">
    <text evidence="5">Catalyzes the first and rate-limiting step of polyamine biosynthesis that converts ornithine into putrescine, which is the precursor for the polyamines, spermidine and spermine. Polyamines are essential for cell proliferation and are implicated in cellular processes, ranging from DNA replication to apoptosis.</text>
</comment>
<feature type="domain" description="Orn/DAP/Arg decarboxylase 2 N-terminal" evidence="6">
    <location>
        <begin position="46"/>
        <end position="276"/>
    </location>
</feature>
<dbReference type="GO" id="GO:1902269">
    <property type="term" value="P:positive regulation of polyamine transmembrane transport"/>
    <property type="evidence" value="ECO:0007669"/>
    <property type="project" value="TreeGrafter"/>
</dbReference>
<evidence type="ECO:0000256" key="4">
    <source>
        <dbReference type="ARBA" id="ARBA00023239"/>
    </source>
</evidence>
<proteinExistence type="inferred from homology"/>
<sequence>MKDFTDEPNYTIELLEGRTTLEDVIDNHIYEQALVEKNAFVVADLGALMRQHVLWRNSMPQVRPFYPVRCNSSPAVIEVLAALGVGFVCANKAEATLVLNSDVAPENIILSGACKQLAYLKYAAKNGISYLVCDSETELCKITRAHPNAKLLLQVSTEPHAEEASMSFGCSLKSCRHLLEMAKELGVQVVGVTFQVPASCKDPEAYTHALSDARCVFDMGEELGFNMSILDVGGGFSGSETQLEQVHAAMKPLLEAYFPPMSGVSVIAEPGSFYVSSTFTLAVNVIGKEVVARDLQDQLQDKLTPNDEPEFLYYMSEGVYGSFVGKLLGGTVPLPSVHKTSMASEELLFSSSLWGPTCDTLDQVVERCLLPELLVGDWLIFSNMASLSYGEPTTLSNPDKPTVYYTIATADWYDMQEAGIPIESTMKNFSLVQYDM</sequence>
<dbReference type="InterPro" id="IPR022657">
    <property type="entry name" value="De-COase2_CS"/>
</dbReference>
<dbReference type="GO" id="GO:0033387">
    <property type="term" value="P:putrescine biosynthetic process from arginine, via ornithine"/>
    <property type="evidence" value="ECO:0007669"/>
    <property type="project" value="TreeGrafter"/>
</dbReference>
<protein>
    <submittedName>
        <fullName evidence="8">Antizyme inhibitor 1b</fullName>
    </submittedName>
</protein>
<comment type="cofactor">
    <cofactor evidence="1">
        <name>pyridoxal 5'-phosphate</name>
        <dbReference type="ChEBI" id="CHEBI:597326"/>
    </cofactor>
</comment>
<dbReference type="InterPro" id="IPR002433">
    <property type="entry name" value="Orn_de-COase"/>
</dbReference>
<dbReference type="FunFam" id="3.20.20.10:FF:000005">
    <property type="entry name" value="Ornithine decarboxylase"/>
    <property type="match status" value="1"/>
</dbReference>
<dbReference type="GO" id="GO:0004586">
    <property type="term" value="F:ornithine decarboxylase activity"/>
    <property type="evidence" value="ECO:0007669"/>
    <property type="project" value="TreeGrafter"/>
</dbReference>
<evidence type="ECO:0000256" key="1">
    <source>
        <dbReference type="ARBA" id="ARBA00001933"/>
    </source>
</evidence>
<dbReference type="Pfam" id="PF02784">
    <property type="entry name" value="Orn_Arg_deC_N"/>
    <property type="match status" value="1"/>
</dbReference>